<feature type="region of interest" description="Disordered" evidence="1">
    <location>
        <begin position="1"/>
        <end position="29"/>
    </location>
</feature>
<proteinExistence type="predicted"/>
<evidence type="ECO:0000313" key="2">
    <source>
        <dbReference type="EMBL" id="GGU92499.1"/>
    </source>
</evidence>
<name>A0A8H9HXW6_KITAU</name>
<dbReference type="Proteomes" id="UP000610124">
    <property type="component" value="Unassembled WGS sequence"/>
</dbReference>
<evidence type="ECO:0000313" key="3">
    <source>
        <dbReference type="Proteomes" id="UP000610124"/>
    </source>
</evidence>
<dbReference type="EMBL" id="BMUB01000014">
    <property type="protein sequence ID" value="GGU92499.1"/>
    <property type="molecule type" value="Genomic_DNA"/>
</dbReference>
<protein>
    <submittedName>
        <fullName evidence="2">Uncharacterized protein</fullName>
    </submittedName>
</protein>
<feature type="compositionally biased region" description="Low complexity" evidence="1">
    <location>
        <begin position="1"/>
        <end position="13"/>
    </location>
</feature>
<comment type="caution">
    <text evidence="2">The sequence shown here is derived from an EMBL/GenBank/DDBJ whole genome shotgun (WGS) entry which is preliminary data.</text>
</comment>
<reference evidence="2 3" key="1">
    <citation type="journal article" date="2014" name="Int. J. Syst. Evol. Microbiol.">
        <title>Complete genome sequence of Corynebacterium casei LMG S-19264T (=DSM 44701T), isolated from a smear-ripened cheese.</title>
        <authorList>
            <consortium name="US DOE Joint Genome Institute (JGI-PGF)"/>
            <person name="Walter F."/>
            <person name="Albersmeier A."/>
            <person name="Kalinowski J."/>
            <person name="Ruckert C."/>
        </authorList>
    </citation>
    <scope>NUCLEOTIDE SEQUENCE [LARGE SCALE GENOMIC DNA]</scope>
    <source>
        <strain evidence="2 3">JCM 4434</strain>
    </source>
</reference>
<accession>A0A8H9HXW6</accession>
<gene>
    <name evidence="2" type="ORF">GCM10010502_52460</name>
</gene>
<dbReference type="AlphaFoldDB" id="A0A8H9HXW6"/>
<organism evidence="2 3">
    <name type="scientific">Kitasatospora aureofaciens</name>
    <name type="common">Streptomyces aureofaciens</name>
    <dbReference type="NCBI Taxonomy" id="1894"/>
    <lineage>
        <taxon>Bacteria</taxon>
        <taxon>Bacillati</taxon>
        <taxon>Actinomycetota</taxon>
        <taxon>Actinomycetes</taxon>
        <taxon>Kitasatosporales</taxon>
        <taxon>Streptomycetaceae</taxon>
        <taxon>Kitasatospora</taxon>
    </lineage>
</organism>
<evidence type="ECO:0000256" key="1">
    <source>
        <dbReference type="SAM" id="MobiDB-lite"/>
    </source>
</evidence>
<sequence length="76" mass="8358">MPFRDQAQARIAPAPRPADIDGQTDQVGEQRLAHCDRHVRTVRPVRAAAGPARPARGPQAIEAWMIVDHSEGTRAR</sequence>